<organism evidence="1 2">
    <name type="scientific">Desulfonatronospira thiodismutans ASO3-1</name>
    <dbReference type="NCBI Taxonomy" id="555779"/>
    <lineage>
        <taxon>Bacteria</taxon>
        <taxon>Pseudomonadati</taxon>
        <taxon>Thermodesulfobacteriota</taxon>
        <taxon>Desulfovibrionia</taxon>
        <taxon>Desulfovibrionales</taxon>
        <taxon>Desulfonatronovibrionaceae</taxon>
        <taxon>Desulfonatronospira</taxon>
    </lineage>
</organism>
<accession>D6SRS6</accession>
<dbReference type="Proteomes" id="UP000005496">
    <property type="component" value="Unassembled WGS sequence"/>
</dbReference>
<evidence type="ECO:0000313" key="2">
    <source>
        <dbReference type="Proteomes" id="UP000005496"/>
    </source>
</evidence>
<keyword evidence="2" id="KW-1185">Reference proteome</keyword>
<comment type="caution">
    <text evidence="1">The sequence shown here is derived from an EMBL/GenBank/DDBJ whole genome shotgun (WGS) entry which is preliminary data.</text>
</comment>
<sequence length="91" mass="10301">MEKEVAEMRMKVQYILSVPVGFHNTVPVGFHNTKSKDIYKINAAEILDNLQKAVLFDIAQRQARQGCSSVSLLRLAQFSRTSSMFSICCFN</sequence>
<proteinExistence type="predicted"/>
<evidence type="ECO:0000313" key="1">
    <source>
        <dbReference type="EMBL" id="EFI33392.1"/>
    </source>
</evidence>
<dbReference type="EMBL" id="ACJN02000003">
    <property type="protein sequence ID" value="EFI33392.1"/>
    <property type="molecule type" value="Genomic_DNA"/>
</dbReference>
<dbReference type="AlphaFoldDB" id="D6SRS6"/>
<name>D6SRS6_9BACT</name>
<gene>
    <name evidence="1" type="ORF">Dthio_PD0723</name>
</gene>
<reference evidence="1" key="1">
    <citation type="submission" date="2010-05" db="EMBL/GenBank/DDBJ databases">
        <title>The draft genome of Desulfonatronospira thiodismutans ASO3-1.</title>
        <authorList>
            <consortium name="US DOE Joint Genome Institute (JGI-PGF)"/>
            <person name="Lucas S."/>
            <person name="Copeland A."/>
            <person name="Lapidus A."/>
            <person name="Cheng J.-F."/>
            <person name="Bruce D."/>
            <person name="Goodwin L."/>
            <person name="Pitluck S."/>
            <person name="Chertkov O."/>
            <person name="Brettin T."/>
            <person name="Detter J.C."/>
            <person name="Han C."/>
            <person name="Land M.L."/>
            <person name="Hauser L."/>
            <person name="Kyrpides N."/>
            <person name="Mikhailova N."/>
            <person name="Muyzer G."/>
            <person name="Woyke T."/>
        </authorList>
    </citation>
    <scope>NUCLEOTIDE SEQUENCE [LARGE SCALE GENOMIC DNA]</scope>
    <source>
        <strain evidence="1">ASO3-1</strain>
    </source>
</reference>
<protein>
    <submittedName>
        <fullName evidence="1">Uncharacterized protein</fullName>
    </submittedName>
</protein>